<evidence type="ECO:0000313" key="2">
    <source>
        <dbReference type="Proteomes" id="UP001500280"/>
    </source>
</evidence>
<protein>
    <submittedName>
        <fullName evidence="1">Uncharacterized protein</fullName>
    </submittedName>
</protein>
<keyword evidence="2" id="KW-1185">Reference proteome</keyword>
<evidence type="ECO:0000313" key="1">
    <source>
        <dbReference type="EMBL" id="GAA1710919.1"/>
    </source>
</evidence>
<comment type="caution">
    <text evidence="1">The sequence shown here is derived from an EMBL/GenBank/DDBJ whole genome shotgun (WGS) entry which is preliminary data.</text>
</comment>
<sequence>MRKPELVPAERGRGIDVGDVQDRFGARDCRVRSLRALAGGWGRFRACLEFGPAGAAGFEGDDLLGFGQGKLQRECFAVGQRAVALELSDATAD</sequence>
<reference evidence="1 2" key="1">
    <citation type="journal article" date="2019" name="Int. J. Syst. Evol. Microbiol.">
        <title>The Global Catalogue of Microorganisms (GCM) 10K type strain sequencing project: providing services to taxonomists for standard genome sequencing and annotation.</title>
        <authorList>
            <consortium name="The Broad Institute Genomics Platform"/>
            <consortium name="The Broad Institute Genome Sequencing Center for Infectious Disease"/>
            <person name="Wu L."/>
            <person name="Ma J."/>
        </authorList>
    </citation>
    <scope>NUCLEOTIDE SEQUENCE [LARGE SCALE GENOMIC DNA]</scope>
    <source>
        <strain evidence="1 2">JCM 14307</strain>
    </source>
</reference>
<name>A0ABN2ISK1_9ACTN</name>
<dbReference type="Proteomes" id="UP001500280">
    <property type="component" value="Unassembled WGS sequence"/>
</dbReference>
<gene>
    <name evidence="1" type="ORF">GCM10009745_68700</name>
</gene>
<organism evidence="1 2">
    <name type="scientific">Kribbella yunnanensis</name>
    <dbReference type="NCBI Taxonomy" id="190194"/>
    <lineage>
        <taxon>Bacteria</taxon>
        <taxon>Bacillati</taxon>
        <taxon>Actinomycetota</taxon>
        <taxon>Actinomycetes</taxon>
        <taxon>Propionibacteriales</taxon>
        <taxon>Kribbellaceae</taxon>
        <taxon>Kribbella</taxon>
    </lineage>
</organism>
<accession>A0ABN2ISK1</accession>
<dbReference type="EMBL" id="BAAANF010000022">
    <property type="protein sequence ID" value="GAA1710919.1"/>
    <property type="molecule type" value="Genomic_DNA"/>
</dbReference>
<proteinExistence type="predicted"/>